<evidence type="ECO:0000313" key="2">
    <source>
        <dbReference type="Proteomes" id="UP000724874"/>
    </source>
</evidence>
<gene>
    <name evidence="1" type="ORF">CPB84DRAFT_1779170</name>
</gene>
<sequence length="378" mass="43543">MSYNDPTELELLGSPSLMSLQAYISNPERNTQDLRLPAFWRLVRSSPNLQSLMLDISRGGCVVKWDSPQQIQEWKRLASHFERTTVSRGNLPSSIRNLKINGGDLSEFKDNELSQLRHLDCSKYLPLQILPSLSSLAHLTLRGHYFNNETIDQLLLDCISLASLNVIGWRNCLKLDTIFTRHGSSLRALALHEFENADAANPRQVLSIEELHHVQDCCPHLKELSIDLNFPENPLPQTERLGTVIHQEIYDTLSTFTSLRRLQLNINWGISTYNKQRFDRPRKLLPLANEAFVKEVWTAINHGRPGSLRIQELRVSQGESQRSTGHGYPAGWVTWEQSSHHWLKATQSERDDEPDEISISSYRDIPDFSEDLWRECRW</sequence>
<comment type="caution">
    <text evidence="1">The sequence shown here is derived from an EMBL/GenBank/DDBJ whole genome shotgun (WGS) entry which is preliminary data.</text>
</comment>
<dbReference type="Gene3D" id="3.80.10.10">
    <property type="entry name" value="Ribonuclease Inhibitor"/>
    <property type="match status" value="1"/>
</dbReference>
<evidence type="ECO:0000313" key="1">
    <source>
        <dbReference type="EMBL" id="KAF8900253.1"/>
    </source>
</evidence>
<accession>A0A9P5NMK0</accession>
<proteinExistence type="predicted"/>
<organism evidence="1 2">
    <name type="scientific">Gymnopilus junonius</name>
    <name type="common">Spectacular rustgill mushroom</name>
    <name type="synonym">Gymnopilus spectabilis subsp. junonius</name>
    <dbReference type="NCBI Taxonomy" id="109634"/>
    <lineage>
        <taxon>Eukaryota</taxon>
        <taxon>Fungi</taxon>
        <taxon>Dikarya</taxon>
        <taxon>Basidiomycota</taxon>
        <taxon>Agaricomycotina</taxon>
        <taxon>Agaricomycetes</taxon>
        <taxon>Agaricomycetidae</taxon>
        <taxon>Agaricales</taxon>
        <taxon>Agaricineae</taxon>
        <taxon>Hymenogastraceae</taxon>
        <taxon>Gymnopilus</taxon>
    </lineage>
</organism>
<protein>
    <recommendedName>
        <fullName evidence="3">F-box protein</fullName>
    </recommendedName>
</protein>
<dbReference type="SUPFAM" id="SSF52047">
    <property type="entry name" value="RNI-like"/>
    <property type="match status" value="1"/>
</dbReference>
<evidence type="ECO:0008006" key="3">
    <source>
        <dbReference type="Google" id="ProtNLM"/>
    </source>
</evidence>
<reference evidence="1" key="1">
    <citation type="submission" date="2020-11" db="EMBL/GenBank/DDBJ databases">
        <authorList>
            <consortium name="DOE Joint Genome Institute"/>
            <person name="Ahrendt S."/>
            <person name="Riley R."/>
            <person name="Andreopoulos W."/>
            <person name="LaButti K."/>
            <person name="Pangilinan J."/>
            <person name="Ruiz-duenas F.J."/>
            <person name="Barrasa J.M."/>
            <person name="Sanchez-Garcia M."/>
            <person name="Camarero S."/>
            <person name="Miyauchi S."/>
            <person name="Serrano A."/>
            <person name="Linde D."/>
            <person name="Babiker R."/>
            <person name="Drula E."/>
            <person name="Ayuso-Fernandez I."/>
            <person name="Pacheco R."/>
            <person name="Padilla G."/>
            <person name="Ferreira P."/>
            <person name="Barriuso J."/>
            <person name="Kellner H."/>
            <person name="Castanera R."/>
            <person name="Alfaro M."/>
            <person name="Ramirez L."/>
            <person name="Pisabarro A.G."/>
            <person name="Kuo A."/>
            <person name="Tritt A."/>
            <person name="Lipzen A."/>
            <person name="He G."/>
            <person name="Yan M."/>
            <person name="Ng V."/>
            <person name="Cullen D."/>
            <person name="Martin F."/>
            <person name="Rosso M.-N."/>
            <person name="Henrissat B."/>
            <person name="Hibbett D."/>
            <person name="Martinez A.T."/>
            <person name="Grigoriev I.V."/>
        </authorList>
    </citation>
    <scope>NUCLEOTIDE SEQUENCE</scope>
    <source>
        <strain evidence="1">AH 44721</strain>
    </source>
</reference>
<dbReference type="AlphaFoldDB" id="A0A9P5NMK0"/>
<dbReference type="InterPro" id="IPR032675">
    <property type="entry name" value="LRR_dom_sf"/>
</dbReference>
<dbReference type="OrthoDB" id="2870900at2759"/>
<dbReference type="Proteomes" id="UP000724874">
    <property type="component" value="Unassembled WGS sequence"/>
</dbReference>
<name>A0A9P5NMK0_GYMJU</name>
<keyword evidence="2" id="KW-1185">Reference proteome</keyword>
<dbReference type="EMBL" id="JADNYJ010000048">
    <property type="protein sequence ID" value="KAF8900253.1"/>
    <property type="molecule type" value="Genomic_DNA"/>
</dbReference>